<dbReference type="InterPro" id="IPR034746">
    <property type="entry name" value="POTRA"/>
</dbReference>
<feature type="signal peptide" evidence="7">
    <location>
        <begin position="1"/>
        <end position="22"/>
    </location>
</feature>
<evidence type="ECO:0000313" key="9">
    <source>
        <dbReference type="EMBL" id="VVD63461.1"/>
    </source>
</evidence>
<evidence type="ECO:0000256" key="3">
    <source>
        <dbReference type="ARBA" id="ARBA00022692"/>
    </source>
</evidence>
<dbReference type="Gene3D" id="2.40.160.50">
    <property type="entry name" value="membrane protein fhac: a member of the omp85/tpsb transporter family"/>
    <property type="match status" value="1"/>
</dbReference>
<dbReference type="Pfam" id="PF01103">
    <property type="entry name" value="Omp85"/>
    <property type="match status" value="1"/>
</dbReference>
<dbReference type="Proteomes" id="UP000414233">
    <property type="component" value="Unassembled WGS sequence"/>
</dbReference>
<gene>
    <name evidence="9" type="primary">tamA</name>
    <name evidence="9" type="ORF">PTE30175_00219</name>
</gene>
<evidence type="ECO:0000256" key="1">
    <source>
        <dbReference type="ARBA" id="ARBA00004370"/>
    </source>
</evidence>
<name>A0A5E4RKX1_9BURK</name>
<dbReference type="InterPro" id="IPR010827">
    <property type="entry name" value="BamA/TamA_POTRA"/>
</dbReference>
<keyword evidence="4 7" id="KW-0732">Signal</keyword>
<evidence type="ECO:0000256" key="2">
    <source>
        <dbReference type="ARBA" id="ARBA00022452"/>
    </source>
</evidence>
<dbReference type="PANTHER" id="PTHR12815:SF47">
    <property type="entry name" value="TRANSLOCATION AND ASSEMBLY MODULE SUBUNIT TAMA"/>
    <property type="match status" value="1"/>
</dbReference>
<keyword evidence="5" id="KW-0472">Membrane</keyword>
<dbReference type="EMBL" id="CABPRZ010000001">
    <property type="protein sequence ID" value="VVD63461.1"/>
    <property type="molecule type" value="Genomic_DNA"/>
</dbReference>
<comment type="subcellular location">
    <subcellularLocation>
        <location evidence="1">Membrane</location>
    </subcellularLocation>
</comment>
<accession>A0A5E4RKX1</accession>
<sequence>MAACALTALLAWLGLATTPAQAEYRVQVEAPRALATILRTHLDLVRFAGRDDIGDAQFEHLVTTAGEQVQELVSTEGYFSPVTNVDVKTDNGKRTVRVTVDPGPRTHIEGVDLEFTGAVASEDPQRVAQLKNAWGLPAGEPFRQEDWDKAKSETLFRLGQKRYHAARMRFSRAVVDADHQQATLSAAYDSGPPFTLGPLVITGTKRYPEQIIRNVNPLHEGEAFDGDRLQELQRQIQNTPYFSNVVIGVTQDPAKASGAPVEVKVSEFPAQRVQSGVGYTTDTGASVQGRYSYYNVFDRAWVFDTQARIEQKRQTGYAELAMPPDPGAYVNSLRTSFDRTDLNGLDKRSLQVGVKRARTREFYDWSYALDFYRDDERPATGERFLNRAMVPSFSWTRRNVDDLIFPRKGNIINAQIGAAVQGAMTDQTFGRVYGRIRQYFPVGQRDIVIARLELGAVITNGSDQRIPASLLYAAGGSGSIRGYTYQSIGIVRGGTTFPTKYLGTASAEYQHWLTREWGGAVFWDTGTATDGLNKGPIYNGVGVGVRWRSPVGPVNVDLAYGARNKQFRPSISLGVAF</sequence>
<dbReference type="GO" id="GO:0019867">
    <property type="term" value="C:outer membrane"/>
    <property type="evidence" value="ECO:0007669"/>
    <property type="project" value="InterPro"/>
</dbReference>
<keyword evidence="10" id="KW-1185">Reference proteome</keyword>
<proteinExistence type="predicted"/>
<dbReference type="OrthoDB" id="9769707at2"/>
<dbReference type="Gene3D" id="3.10.20.310">
    <property type="entry name" value="membrane protein fhac"/>
    <property type="match status" value="2"/>
</dbReference>
<dbReference type="InterPro" id="IPR039910">
    <property type="entry name" value="D15-like"/>
</dbReference>
<dbReference type="PROSITE" id="PS51779">
    <property type="entry name" value="POTRA"/>
    <property type="match status" value="1"/>
</dbReference>
<dbReference type="RefSeq" id="WP_150695390.1">
    <property type="nucleotide sequence ID" value="NZ_CABPRZ010000001.1"/>
</dbReference>
<evidence type="ECO:0000256" key="4">
    <source>
        <dbReference type="ARBA" id="ARBA00022729"/>
    </source>
</evidence>
<evidence type="ECO:0000313" key="10">
    <source>
        <dbReference type="Proteomes" id="UP000414233"/>
    </source>
</evidence>
<keyword evidence="6" id="KW-0998">Cell outer membrane</keyword>
<organism evidence="9 10">
    <name type="scientific">Pandoraea terrae</name>
    <dbReference type="NCBI Taxonomy" id="1537710"/>
    <lineage>
        <taxon>Bacteria</taxon>
        <taxon>Pseudomonadati</taxon>
        <taxon>Pseudomonadota</taxon>
        <taxon>Betaproteobacteria</taxon>
        <taxon>Burkholderiales</taxon>
        <taxon>Burkholderiaceae</taxon>
        <taxon>Pandoraea</taxon>
    </lineage>
</organism>
<evidence type="ECO:0000256" key="5">
    <source>
        <dbReference type="ARBA" id="ARBA00023136"/>
    </source>
</evidence>
<dbReference type="Pfam" id="PF07244">
    <property type="entry name" value="POTRA"/>
    <property type="match status" value="1"/>
</dbReference>
<dbReference type="AlphaFoldDB" id="A0A5E4RKX1"/>
<reference evidence="9 10" key="1">
    <citation type="submission" date="2019-08" db="EMBL/GenBank/DDBJ databases">
        <authorList>
            <person name="Peeters C."/>
        </authorList>
    </citation>
    <scope>NUCLEOTIDE SEQUENCE [LARGE SCALE GENOMIC DNA]</scope>
    <source>
        <strain evidence="9 10">LMG 30175</strain>
    </source>
</reference>
<evidence type="ECO:0000256" key="7">
    <source>
        <dbReference type="SAM" id="SignalP"/>
    </source>
</evidence>
<evidence type="ECO:0000259" key="8">
    <source>
        <dbReference type="PROSITE" id="PS51779"/>
    </source>
</evidence>
<keyword evidence="3" id="KW-0812">Transmembrane</keyword>
<dbReference type="InterPro" id="IPR000184">
    <property type="entry name" value="Bac_surfAg_D15"/>
</dbReference>
<protein>
    <submittedName>
        <fullName evidence="9">Translocation and assembly module TamA</fullName>
    </submittedName>
</protein>
<dbReference type="PANTHER" id="PTHR12815">
    <property type="entry name" value="SORTING AND ASSEMBLY MACHINERY SAMM50 PROTEIN FAMILY MEMBER"/>
    <property type="match status" value="1"/>
</dbReference>
<keyword evidence="2" id="KW-1134">Transmembrane beta strand</keyword>
<evidence type="ECO:0000256" key="6">
    <source>
        <dbReference type="ARBA" id="ARBA00023237"/>
    </source>
</evidence>
<feature type="domain" description="POTRA" evidence="8">
    <location>
        <begin position="194"/>
        <end position="268"/>
    </location>
</feature>
<feature type="chain" id="PRO_5022957103" evidence="7">
    <location>
        <begin position="23"/>
        <end position="577"/>
    </location>
</feature>